<accession>A0A6I6D0Z0</accession>
<dbReference type="AlphaFoldDB" id="A0A6I6D0Z0"/>
<keyword evidence="2" id="KW-1185">Reference proteome</keyword>
<dbReference type="Proteomes" id="UP000427716">
    <property type="component" value="Chromosome"/>
</dbReference>
<evidence type="ECO:0000313" key="1">
    <source>
        <dbReference type="EMBL" id="QGT78568.1"/>
    </source>
</evidence>
<name>A0A6I6D0Z0_9GAMM</name>
<proteinExistence type="predicted"/>
<protein>
    <submittedName>
        <fullName evidence="1">Uncharacterized protein</fullName>
    </submittedName>
</protein>
<dbReference type="EMBL" id="CP046415">
    <property type="protein sequence ID" value="QGT78568.1"/>
    <property type="molecule type" value="Genomic_DNA"/>
</dbReference>
<dbReference type="KEGG" id="ghl:GM160_06465"/>
<gene>
    <name evidence="1" type="ORF">GM160_06465</name>
</gene>
<reference evidence="1 2" key="1">
    <citation type="submission" date="2019-11" db="EMBL/GenBank/DDBJ databases">
        <authorList>
            <person name="Zhang J."/>
            <person name="Sun C."/>
        </authorList>
    </citation>
    <scope>NUCLEOTIDE SEQUENCE [LARGE SCALE GENOMIC DNA]</scope>
    <source>
        <strain evidence="2">sp2</strain>
    </source>
</reference>
<evidence type="ECO:0000313" key="2">
    <source>
        <dbReference type="Proteomes" id="UP000427716"/>
    </source>
</evidence>
<sequence length="58" mass="6301">MAWSRLVSAGRVGDEADIANGGQIAVVLLSFGSFRFGRPKREIGRPKASAYLQAMFDE</sequence>
<dbReference type="RefSeq" id="WP_156574014.1">
    <property type="nucleotide sequence ID" value="NZ_CP046415.1"/>
</dbReference>
<organism evidence="1 2">
    <name type="scientific">Guyparkeria halophila</name>
    <dbReference type="NCBI Taxonomy" id="47960"/>
    <lineage>
        <taxon>Bacteria</taxon>
        <taxon>Pseudomonadati</taxon>
        <taxon>Pseudomonadota</taxon>
        <taxon>Gammaproteobacteria</taxon>
        <taxon>Chromatiales</taxon>
        <taxon>Thioalkalibacteraceae</taxon>
        <taxon>Guyparkeria</taxon>
    </lineage>
</organism>